<keyword evidence="3" id="KW-1185">Reference proteome</keyword>
<dbReference type="EMBL" id="BMNT01000026">
    <property type="protein sequence ID" value="GGK99663.1"/>
    <property type="molecule type" value="Genomic_DNA"/>
</dbReference>
<reference evidence="2" key="2">
    <citation type="submission" date="2020-09" db="EMBL/GenBank/DDBJ databases">
        <authorList>
            <person name="Sun Q."/>
            <person name="Ohkuma M."/>
        </authorList>
    </citation>
    <scope>NUCLEOTIDE SEQUENCE</scope>
    <source>
        <strain evidence="2">JCM 13064</strain>
    </source>
</reference>
<protein>
    <recommendedName>
        <fullName evidence="1">DUF397 domain-containing protein</fullName>
    </recommendedName>
</protein>
<organism evidence="2 3">
    <name type="scientific">Sphaerisporangium melleum</name>
    <dbReference type="NCBI Taxonomy" id="321316"/>
    <lineage>
        <taxon>Bacteria</taxon>
        <taxon>Bacillati</taxon>
        <taxon>Actinomycetota</taxon>
        <taxon>Actinomycetes</taxon>
        <taxon>Streptosporangiales</taxon>
        <taxon>Streptosporangiaceae</taxon>
        <taxon>Sphaerisporangium</taxon>
    </lineage>
</organism>
<evidence type="ECO:0000313" key="3">
    <source>
        <dbReference type="Proteomes" id="UP000645217"/>
    </source>
</evidence>
<proteinExistence type="predicted"/>
<sequence length="64" mass="6914">MSDLRGAQWRKSTYSTDAGNCVEVASNLPGRRALRDSKIPGGPVLVCSPSEWSVFLSVVKASQF</sequence>
<evidence type="ECO:0000259" key="1">
    <source>
        <dbReference type="Pfam" id="PF04149"/>
    </source>
</evidence>
<dbReference type="RefSeq" id="WP_189165201.1">
    <property type="nucleotide sequence ID" value="NZ_BMNT01000026.1"/>
</dbReference>
<feature type="domain" description="DUF397" evidence="1">
    <location>
        <begin position="7"/>
        <end position="60"/>
    </location>
</feature>
<dbReference type="Pfam" id="PF04149">
    <property type="entry name" value="DUF397"/>
    <property type="match status" value="1"/>
</dbReference>
<name>A0A917RBD9_9ACTN</name>
<accession>A0A917RBD9</accession>
<dbReference type="InterPro" id="IPR007278">
    <property type="entry name" value="DUF397"/>
</dbReference>
<dbReference type="AlphaFoldDB" id="A0A917RBD9"/>
<evidence type="ECO:0000313" key="2">
    <source>
        <dbReference type="EMBL" id="GGK99663.1"/>
    </source>
</evidence>
<dbReference type="Proteomes" id="UP000645217">
    <property type="component" value="Unassembled WGS sequence"/>
</dbReference>
<reference evidence="2" key="1">
    <citation type="journal article" date="2014" name="Int. J. Syst. Evol. Microbiol.">
        <title>Complete genome sequence of Corynebacterium casei LMG S-19264T (=DSM 44701T), isolated from a smear-ripened cheese.</title>
        <authorList>
            <consortium name="US DOE Joint Genome Institute (JGI-PGF)"/>
            <person name="Walter F."/>
            <person name="Albersmeier A."/>
            <person name="Kalinowski J."/>
            <person name="Ruckert C."/>
        </authorList>
    </citation>
    <scope>NUCLEOTIDE SEQUENCE</scope>
    <source>
        <strain evidence="2">JCM 13064</strain>
    </source>
</reference>
<comment type="caution">
    <text evidence="2">The sequence shown here is derived from an EMBL/GenBank/DDBJ whole genome shotgun (WGS) entry which is preliminary data.</text>
</comment>
<gene>
    <name evidence="2" type="ORF">GCM10007964_47200</name>
</gene>